<keyword evidence="3" id="KW-0813">Transport</keyword>
<dbReference type="Gene3D" id="1.10.220.20">
    <property type="match status" value="1"/>
</dbReference>
<dbReference type="AlphaFoldDB" id="A0A0T6BD50"/>
<dbReference type="Pfam" id="PF12783">
    <property type="entry name" value="Sec7-like_HUS"/>
    <property type="match status" value="1"/>
</dbReference>
<dbReference type="PROSITE" id="PS50190">
    <property type="entry name" value="SEC7"/>
    <property type="match status" value="1"/>
</dbReference>
<dbReference type="GO" id="GO:0005085">
    <property type="term" value="F:guanyl-nucleotide exchange factor activity"/>
    <property type="evidence" value="ECO:0007669"/>
    <property type="project" value="InterPro"/>
</dbReference>
<comment type="subcellular location">
    <subcellularLocation>
        <location evidence="2">Endoplasmic reticulum-Golgi intermediate compartment</location>
    </subcellularLocation>
    <subcellularLocation>
        <location evidence="1">Golgi apparatus</location>
        <location evidence="1">cis-Golgi network</location>
    </subcellularLocation>
</comment>
<dbReference type="Pfam" id="PF01369">
    <property type="entry name" value="Sec7"/>
    <property type="match status" value="1"/>
</dbReference>
<dbReference type="OrthoDB" id="10258608at2759"/>
<dbReference type="InterPro" id="IPR000904">
    <property type="entry name" value="Sec7_dom"/>
</dbReference>
<proteinExistence type="predicted"/>
<dbReference type="GO" id="GO:0005793">
    <property type="term" value="C:endoplasmic reticulum-Golgi intermediate compartment"/>
    <property type="evidence" value="ECO:0007669"/>
    <property type="project" value="UniProtKB-SubCell"/>
</dbReference>
<dbReference type="CDD" id="cd00171">
    <property type="entry name" value="Sec7"/>
    <property type="match status" value="1"/>
</dbReference>
<dbReference type="GO" id="GO:0016197">
    <property type="term" value="P:endosomal transport"/>
    <property type="evidence" value="ECO:0007669"/>
    <property type="project" value="UniProtKB-ARBA"/>
</dbReference>
<evidence type="ECO:0000313" key="7">
    <source>
        <dbReference type="Proteomes" id="UP000051574"/>
    </source>
</evidence>
<evidence type="ECO:0000256" key="3">
    <source>
        <dbReference type="ARBA" id="ARBA00022448"/>
    </source>
</evidence>
<evidence type="ECO:0000259" key="5">
    <source>
        <dbReference type="PROSITE" id="PS50190"/>
    </source>
</evidence>
<evidence type="ECO:0000313" key="6">
    <source>
        <dbReference type="EMBL" id="KRT85266.1"/>
    </source>
</evidence>
<sequence>KHHIPQPMEKQPLLEEHKQQTNSIKVTQHNIENATRSSIILQPPTSQHTINSPLFAHLGQMVSTPIGPPTSEVPIATVPSNTCNVQLSPSKVSVTTANVPPVQLLTNITTAVSPPSYQSSTTFGQNILTNIPNAQGHTFPVLYGTSMQFISSTSDLQPASLYNEYMQNPYNFNNVQSGDVPVTRTSNIILSDNSLNVQTINDTQNVVVATNVTQEVTNTSSIDLNKNVDNETRDEQQNIFQSSNYFSNEQNVVSQSGMEFLDSIEQCNEYNTIESTEVAEIIDVESIDIETDSTKTNEMNSLDSTDLNVENALSNQEYVNPRGIRFTPQSQEDLVLMPYGLASVRELFRFLISLCNPMDKQNTDVMIHLGLSLLTVALEVGADSIGKYSSLLALVKDDLCRNLFSLLSTERISMFAADLQLSFLMFESLRTHLKFQLECYLTKLIEIIVSDSVKVTYEHKEIALDNILQMWRIPGLVTELYLNYDCNLYCTNLYEDITKLLAKNAFPVTAGIYNTHLLSLDALLTVIESIETNCNKRLTTKCDVNGSTKNDKDSVENINNIIEKRSRQKISDKIPTSDDLLATKNIKRWLPMGTEHFNIKPKKGIQFLQEHGVLNQELNPQEIVQFLRENPALDKKMIGEYISSRNNPQVLEAFVNMFDFTDMRIDEALRLYLETFRLPGEAPLISLLLEHFADRWHKCNGEPFADVDAAFTLAYAIILLNVDQHNHNVKKQSVPMTAEAFKKNLKKVNGGNDFDQDLLDEIYNSIKNEEIVMPAEQTGIVKENYLWKVLLRRGASKDGVYTHVCDGTYDYDLFTIIFGPVLSALTFVFDRSDDSNIYRRALQGFERCACISSNFGITANLDMLILTLCKFT</sequence>
<dbReference type="GO" id="GO:0032012">
    <property type="term" value="P:regulation of ARF protein signal transduction"/>
    <property type="evidence" value="ECO:0007669"/>
    <property type="project" value="InterPro"/>
</dbReference>
<dbReference type="InterPro" id="IPR035999">
    <property type="entry name" value="Sec7_dom_sf"/>
</dbReference>
<accession>A0A0T6BD50</accession>
<dbReference type="Proteomes" id="UP000051574">
    <property type="component" value="Unassembled WGS sequence"/>
</dbReference>
<keyword evidence="4" id="KW-0333">Golgi apparatus</keyword>
<dbReference type="FunFam" id="1.10.1000.11:FF:000007">
    <property type="entry name" value="Golgi-specific brefeldin A-resistance guanine nucleotide exchange factor 1"/>
    <property type="match status" value="1"/>
</dbReference>
<organism evidence="6 7">
    <name type="scientific">Oryctes borbonicus</name>
    <dbReference type="NCBI Taxonomy" id="1629725"/>
    <lineage>
        <taxon>Eukaryota</taxon>
        <taxon>Metazoa</taxon>
        <taxon>Ecdysozoa</taxon>
        <taxon>Arthropoda</taxon>
        <taxon>Hexapoda</taxon>
        <taxon>Insecta</taxon>
        <taxon>Pterygota</taxon>
        <taxon>Neoptera</taxon>
        <taxon>Endopterygota</taxon>
        <taxon>Coleoptera</taxon>
        <taxon>Polyphaga</taxon>
        <taxon>Scarabaeiformia</taxon>
        <taxon>Scarabaeidae</taxon>
        <taxon>Dynastinae</taxon>
        <taxon>Oryctes</taxon>
    </lineage>
</organism>
<dbReference type="EMBL" id="LJIG01001674">
    <property type="protein sequence ID" value="KRT85266.1"/>
    <property type="molecule type" value="Genomic_DNA"/>
</dbReference>
<dbReference type="InterPro" id="IPR023394">
    <property type="entry name" value="Sec7_C_sf"/>
</dbReference>
<dbReference type="PANTHER" id="PTHR10663">
    <property type="entry name" value="GUANYL-NUCLEOTIDE EXCHANGE FACTOR"/>
    <property type="match status" value="1"/>
</dbReference>
<dbReference type="GO" id="GO:0010256">
    <property type="term" value="P:endomembrane system organization"/>
    <property type="evidence" value="ECO:0007669"/>
    <property type="project" value="UniProtKB-ARBA"/>
</dbReference>
<evidence type="ECO:0000256" key="1">
    <source>
        <dbReference type="ARBA" id="ARBA00004222"/>
    </source>
</evidence>
<feature type="non-terminal residue" evidence="6">
    <location>
        <position position="872"/>
    </location>
</feature>
<dbReference type="GO" id="GO:0005794">
    <property type="term" value="C:Golgi apparatus"/>
    <property type="evidence" value="ECO:0007669"/>
    <property type="project" value="UniProtKB-SubCell"/>
</dbReference>
<comment type="caution">
    <text evidence="6">The sequence shown here is derived from an EMBL/GenBank/DDBJ whole genome shotgun (WGS) entry which is preliminary data.</text>
</comment>
<dbReference type="SMART" id="SM00222">
    <property type="entry name" value="Sec7"/>
    <property type="match status" value="1"/>
</dbReference>
<reference evidence="6 7" key="1">
    <citation type="submission" date="2015-09" db="EMBL/GenBank/DDBJ databases">
        <title>Draft genome of the scarab beetle Oryctes borbonicus.</title>
        <authorList>
            <person name="Meyer J.M."/>
            <person name="Markov G.V."/>
            <person name="Baskaran P."/>
            <person name="Herrmann M."/>
            <person name="Sommer R.J."/>
            <person name="Roedelsperger C."/>
        </authorList>
    </citation>
    <scope>NUCLEOTIDE SEQUENCE [LARGE SCALE GENOMIC DNA]</scope>
    <source>
        <strain evidence="6">OB123</strain>
        <tissue evidence="6">Whole animal</tissue>
    </source>
</reference>
<dbReference type="SUPFAM" id="SSF48425">
    <property type="entry name" value="Sec7 domain"/>
    <property type="match status" value="1"/>
</dbReference>
<name>A0A0T6BD50_9SCAR</name>
<dbReference type="PANTHER" id="PTHR10663:SF388">
    <property type="entry name" value="GOLGI-SPECIFIC BREFELDIN A-RESISTANCE GUANINE NUCLEOTIDE EXCHANGE FACTOR 1"/>
    <property type="match status" value="1"/>
</dbReference>
<dbReference type="Gene3D" id="1.10.1000.11">
    <property type="entry name" value="Arf Nucleotide-binding Site Opener,domain 2"/>
    <property type="match status" value="1"/>
</dbReference>
<feature type="non-terminal residue" evidence="6">
    <location>
        <position position="1"/>
    </location>
</feature>
<keyword evidence="7" id="KW-1185">Reference proteome</keyword>
<dbReference type="InterPro" id="IPR032691">
    <property type="entry name" value="Mon2/Sec7/BIG1-like_HUS"/>
</dbReference>
<protein>
    <recommendedName>
        <fullName evidence="5">SEC7 domain-containing protein</fullName>
    </recommendedName>
</protein>
<feature type="domain" description="SEC7" evidence="5">
    <location>
        <begin position="579"/>
        <end position="769"/>
    </location>
</feature>
<evidence type="ECO:0000256" key="4">
    <source>
        <dbReference type="ARBA" id="ARBA00023034"/>
    </source>
</evidence>
<gene>
    <name evidence="6" type="ORF">AMK59_2713</name>
</gene>
<evidence type="ECO:0000256" key="2">
    <source>
        <dbReference type="ARBA" id="ARBA00004399"/>
    </source>
</evidence>